<accession>A0A7I7JZ69</accession>
<keyword evidence="3" id="KW-1185">Reference proteome</keyword>
<gene>
    <name evidence="2" type="primary">dapB_4</name>
    <name evidence="2" type="ORF">MDUV_20050</name>
</gene>
<dbReference type="InterPro" id="IPR036291">
    <property type="entry name" value="NAD(P)-bd_dom_sf"/>
</dbReference>
<sequence length="374" mass="39778">MAAAALCVLDGAMTGRRRRVIHCGTGTIGEHGLRSVIGHPDLELVGLLAHTPDKLGRDAGELVGLPPVGVQATDDLAGLLALDVDALGYFAPTMGREDEAVQQISAFLERGVNVSTLVLSGLVDPSSVNPSVVTTVERAAERGQASFFTTGIEPGFITTQFPITMLSICSNIESVLTTEYFNYGNYPDRRFIFDVMGFGKPADYVGAMFVPGGPVSYDTLWGAAVLWLTRQLGAEPERLQLQRDVWVTNEDFEMAAGVVPAGTVGAIRFQIQAIVDGAPLVVAEHVNFGHESAAPQWDRPQLGDNGVYRVIVRGKPDFDVQMVFDGRHAGALGGRLACANHVVNAIPAVCAARPGILSVVDLAPYTGRVATRGR</sequence>
<dbReference type="InterPro" id="IPR045760">
    <property type="entry name" value="DAP_DH_C"/>
</dbReference>
<reference evidence="2 3" key="1">
    <citation type="journal article" date="2019" name="Emerg. Microbes Infect.">
        <title>Comprehensive subspecies identification of 175 nontuberculous mycobacteria species based on 7547 genomic profiles.</title>
        <authorList>
            <person name="Matsumoto Y."/>
            <person name="Kinjo T."/>
            <person name="Motooka D."/>
            <person name="Nabeya D."/>
            <person name="Jung N."/>
            <person name="Uechi K."/>
            <person name="Horii T."/>
            <person name="Iida T."/>
            <person name="Fujita J."/>
            <person name="Nakamura S."/>
        </authorList>
    </citation>
    <scope>NUCLEOTIDE SEQUENCE [LARGE SCALE GENOMIC DNA]</scope>
    <source>
        <strain evidence="2 3">JCM 6396</strain>
    </source>
</reference>
<evidence type="ECO:0000313" key="3">
    <source>
        <dbReference type="Proteomes" id="UP000467006"/>
    </source>
</evidence>
<proteinExistence type="predicted"/>
<feature type="domain" description="2,4-diaminopentanoate dehydrogenase C-terminal" evidence="1">
    <location>
        <begin position="228"/>
        <end position="363"/>
    </location>
</feature>
<evidence type="ECO:0000259" key="1">
    <source>
        <dbReference type="Pfam" id="PF19328"/>
    </source>
</evidence>
<dbReference type="EMBL" id="AP022563">
    <property type="protein sequence ID" value="BBX17145.1"/>
    <property type="molecule type" value="Genomic_DNA"/>
</dbReference>
<dbReference type="KEGG" id="mdu:MDUV_20050"/>
<dbReference type="SUPFAM" id="SSF51735">
    <property type="entry name" value="NAD(P)-binding Rossmann-fold domains"/>
    <property type="match status" value="1"/>
</dbReference>
<dbReference type="AlphaFoldDB" id="A0A7I7JZ69"/>
<dbReference type="Pfam" id="PF19328">
    <property type="entry name" value="DAP_DH_C"/>
    <property type="match status" value="1"/>
</dbReference>
<dbReference type="Gene3D" id="3.40.50.720">
    <property type="entry name" value="NAD(P)-binding Rossmann-like Domain"/>
    <property type="match status" value="1"/>
</dbReference>
<evidence type="ECO:0000313" key="2">
    <source>
        <dbReference type="EMBL" id="BBX17145.1"/>
    </source>
</evidence>
<dbReference type="Proteomes" id="UP000467006">
    <property type="component" value="Chromosome"/>
</dbReference>
<protein>
    <submittedName>
        <fullName evidence="2">Dihydrodipicolinate reductase</fullName>
    </submittedName>
</protein>
<organism evidence="2 3">
    <name type="scientific">Mycolicibacterium duvalii</name>
    <dbReference type="NCBI Taxonomy" id="39688"/>
    <lineage>
        <taxon>Bacteria</taxon>
        <taxon>Bacillati</taxon>
        <taxon>Actinomycetota</taxon>
        <taxon>Actinomycetes</taxon>
        <taxon>Mycobacteriales</taxon>
        <taxon>Mycobacteriaceae</taxon>
        <taxon>Mycolicibacterium</taxon>
    </lineage>
</organism>
<dbReference type="OrthoDB" id="4759936at2"/>
<dbReference type="RefSeq" id="WP_133117677.1">
    <property type="nucleotide sequence ID" value="NZ_AP022563.1"/>
</dbReference>
<name>A0A7I7JZ69_9MYCO</name>